<sequence>MWNINRARVETALTGKIVPAEGIFIRWKNDLIEKIKRDSKNPKKRETWTKIKTLWFSIDPGGKVILNNS</sequence>
<dbReference type="OrthoDB" id="10366176at2759"/>
<organism evidence="1 2">
    <name type="scientific">Smittium culicis</name>
    <dbReference type="NCBI Taxonomy" id="133412"/>
    <lineage>
        <taxon>Eukaryota</taxon>
        <taxon>Fungi</taxon>
        <taxon>Fungi incertae sedis</taxon>
        <taxon>Zoopagomycota</taxon>
        <taxon>Kickxellomycotina</taxon>
        <taxon>Harpellomycetes</taxon>
        <taxon>Harpellales</taxon>
        <taxon>Legeriomycetaceae</taxon>
        <taxon>Smittium</taxon>
    </lineage>
</organism>
<accession>A0A1R1Y0Y3</accession>
<name>A0A1R1Y0Y3_9FUNG</name>
<gene>
    <name evidence="1" type="ORF">AYI70_g4156</name>
</gene>
<reference evidence="1 2" key="1">
    <citation type="submission" date="2017-01" db="EMBL/GenBank/DDBJ databases">
        <authorList>
            <person name="Mah S.A."/>
            <person name="Swanson W.J."/>
            <person name="Moy G.W."/>
            <person name="Vacquier V.D."/>
        </authorList>
    </citation>
    <scope>NUCLEOTIDE SEQUENCE [LARGE SCALE GENOMIC DNA]</scope>
    <source>
        <strain evidence="1 2">GSMNP</strain>
    </source>
</reference>
<evidence type="ECO:0000313" key="2">
    <source>
        <dbReference type="Proteomes" id="UP000187283"/>
    </source>
</evidence>
<comment type="caution">
    <text evidence="1">The sequence shown here is derived from an EMBL/GenBank/DDBJ whole genome shotgun (WGS) entry which is preliminary data.</text>
</comment>
<dbReference type="AlphaFoldDB" id="A0A1R1Y0Y3"/>
<evidence type="ECO:0000313" key="1">
    <source>
        <dbReference type="EMBL" id="OMJ20366.1"/>
    </source>
</evidence>
<dbReference type="Proteomes" id="UP000187283">
    <property type="component" value="Unassembled WGS sequence"/>
</dbReference>
<dbReference type="EMBL" id="LSSN01001257">
    <property type="protein sequence ID" value="OMJ20366.1"/>
    <property type="molecule type" value="Genomic_DNA"/>
</dbReference>
<protein>
    <submittedName>
        <fullName evidence="1">Uncharacterized protein</fullName>
    </submittedName>
</protein>
<keyword evidence="2" id="KW-1185">Reference proteome</keyword>
<proteinExistence type="predicted"/>